<evidence type="ECO:0000313" key="12">
    <source>
        <dbReference type="RefSeq" id="XP_027198412.1"/>
    </source>
</evidence>
<gene>
    <name evidence="12" type="primary">LOC113792695</name>
</gene>
<dbReference type="GO" id="GO:0008384">
    <property type="term" value="F:IkappaB kinase activity"/>
    <property type="evidence" value="ECO:0007669"/>
    <property type="project" value="UniProtKB-EC"/>
</dbReference>
<evidence type="ECO:0000256" key="8">
    <source>
        <dbReference type="ARBA" id="ARBA00022840"/>
    </source>
</evidence>
<evidence type="ECO:0000256" key="9">
    <source>
        <dbReference type="ARBA" id="ARBA00048789"/>
    </source>
</evidence>
<evidence type="ECO:0000313" key="11">
    <source>
        <dbReference type="Proteomes" id="UP000515146"/>
    </source>
</evidence>
<dbReference type="Proteomes" id="UP000515146">
    <property type="component" value="Unplaced"/>
</dbReference>
<dbReference type="OMA" id="WINTENG"/>
<evidence type="ECO:0000259" key="10">
    <source>
        <dbReference type="PROSITE" id="PS50011"/>
    </source>
</evidence>
<dbReference type="InterPro" id="IPR029071">
    <property type="entry name" value="Ubiquitin-like_domsf"/>
</dbReference>
<dbReference type="EC" id="2.7.11.10" evidence="2"/>
<comment type="subcellular location">
    <subcellularLocation>
        <location evidence="1">Cytoplasm</location>
    </subcellularLocation>
</comment>
<dbReference type="RefSeq" id="XP_027198412.1">
    <property type="nucleotide sequence ID" value="XM_027342611.1"/>
</dbReference>
<dbReference type="GO" id="GO:0005524">
    <property type="term" value="F:ATP binding"/>
    <property type="evidence" value="ECO:0007669"/>
    <property type="project" value="UniProtKB-KW"/>
</dbReference>
<keyword evidence="5" id="KW-0808">Transferase</keyword>
<keyword evidence="11" id="KW-1185">Reference proteome</keyword>
<organism evidence="11 12">
    <name type="scientific">Dermatophagoides pteronyssinus</name>
    <name type="common">European house dust mite</name>
    <dbReference type="NCBI Taxonomy" id="6956"/>
    <lineage>
        <taxon>Eukaryota</taxon>
        <taxon>Metazoa</taxon>
        <taxon>Ecdysozoa</taxon>
        <taxon>Arthropoda</taxon>
        <taxon>Chelicerata</taxon>
        <taxon>Arachnida</taxon>
        <taxon>Acari</taxon>
        <taxon>Acariformes</taxon>
        <taxon>Sarcoptiformes</taxon>
        <taxon>Astigmata</taxon>
        <taxon>Psoroptidia</taxon>
        <taxon>Analgoidea</taxon>
        <taxon>Pyroglyphidae</taxon>
        <taxon>Dermatophagoidinae</taxon>
        <taxon>Dermatophagoides</taxon>
    </lineage>
</organism>
<evidence type="ECO:0000256" key="5">
    <source>
        <dbReference type="ARBA" id="ARBA00022679"/>
    </source>
</evidence>
<dbReference type="SUPFAM" id="SSF56112">
    <property type="entry name" value="Protein kinase-like (PK-like)"/>
    <property type="match status" value="1"/>
</dbReference>
<dbReference type="InterPro" id="IPR008271">
    <property type="entry name" value="Ser/Thr_kinase_AS"/>
</dbReference>
<proteinExistence type="predicted"/>
<dbReference type="Gene3D" id="1.10.510.10">
    <property type="entry name" value="Transferase(Phosphotransferase) domain 1"/>
    <property type="match status" value="1"/>
</dbReference>
<reference evidence="12" key="1">
    <citation type="submission" date="2025-08" db="UniProtKB">
        <authorList>
            <consortium name="RefSeq"/>
        </authorList>
    </citation>
    <scope>IDENTIFICATION</scope>
    <source>
        <strain evidence="12">Airmid</strain>
    </source>
</reference>
<evidence type="ECO:0000256" key="7">
    <source>
        <dbReference type="ARBA" id="ARBA00022777"/>
    </source>
</evidence>
<dbReference type="InterPro" id="IPR011009">
    <property type="entry name" value="Kinase-like_dom_sf"/>
</dbReference>
<dbReference type="AlphaFoldDB" id="A0A6P6XYP0"/>
<dbReference type="SMART" id="SM00220">
    <property type="entry name" value="S_TKc"/>
    <property type="match status" value="1"/>
</dbReference>
<dbReference type="Gene3D" id="3.10.20.90">
    <property type="entry name" value="Phosphatidylinositol 3-kinase Catalytic Subunit, Chain A, domain 1"/>
    <property type="match status" value="1"/>
</dbReference>
<dbReference type="PANTHER" id="PTHR22969">
    <property type="entry name" value="IKB KINASE"/>
    <property type="match status" value="1"/>
</dbReference>
<comment type="catalytic activity">
    <reaction evidence="9">
        <text>L-seryl-[I-kappa-B protein] + ATP = O-phospho-L-seryl-[I-kappa-B protein] + ADP + H(+)</text>
        <dbReference type="Rhea" id="RHEA:19073"/>
        <dbReference type="Rhea" id="RHEA-COMP:13698"/>
        <dbReference type="Rhea" id="RHEA-COMP:13699"/>
        <dbReference type="ChEBI" id="CHEBI:15378"/>
        <dbReference type="ChEBI" id="CHEBI:29999"/>
        <dbReference type="ChEBI" id="CHEBI:30616"/>
        <dbReference type="ChEBI" id="CHEBI:83421"/>
        <dbReference type="ChEBI" id="CHEBI:456216"/>
        <dbReference type="EC" id="2.7.11.10"/>
    </reaction>
</comment>
<protein>
    <recommendedName>
        <fullName evidence="2">IkappaB kinase</fullName>
        <ecNumber evidence="2">2.7.11.10</ecNumber>
    </recommendedName>
</protein>
<accession>A0A6P6XYP0</accession>
<feature type="domain" description="Protein kinase" evidence="10">
    <location>
        <begin position="26"/>
        <end position="321"/>
    </location>
</feature>
<keyword evidence="7" id="KW-0418">Kinase</keyword>
<keyword evidence="3" id="KW-0963">Cytoplasm</keyword>
<evidence type="ECO:0000256" key="6">
    <source>
        <dbReference type="ARBA" id="ARBA00022741"/>
    </source>
</evidence>
<keyword evidence="8" id="KW-0067">ATP-binding</keyword>
<sequence length="758" mass="90317">MMNPFQHHQQQQQQQFLNDLDSIENWKRVQTLGSGTFATITLWVNKETDEKLALKQSYMDVQRFSKKEITYYNERWQQEIKLMKKLNCENVVKALELPKEFEQLSINNGIPILAMQYCSGGDLRKVLNESGNCCGLSEKEVREILKQIGSAINCLHNLNIVHRDLKPENIVLQPLPNDRILYKLTDLGFAKQLSETTSANSFVGTFAYSAPELFLTTPYTSSVDNWSFGVIAFEIVTGRRPFLPNHPVIEVLDAIRRKKPDDICTEIDDMGGNFYYSKEIPPINHIGNTFKSDLEQWLKMVLQFDPEKRGGRMAYKEIEKITNKKIIEIFSICSYETFTLEINEKTQLRELKEKIFSYSNIIPSNQYLFYQNGDKLSERIGQQIIQTWYQPRSWFERYNPIIINLFDYSKPVSYQEFYKFLCLPNRVEKMLMNVNGIDDGNGDDYDDLKLTWRNSVFVARQTVKKYRFIHNTLKSCLLNSLQKFNQLQNENSHLFNQLNQLFSLINFSEKLLWKNYQQNPEDGGAIDDYDDQDIRPILIKLKNLHEWRHQITEHFDQNQRIIPKFNKELFLFQDFFQSPEIDPELWSKYDDIQKAYDMLRKMKKIDYKESAFSNNNLMVKLLCDIFRLVEKLMKQMFSVLSILIEFLRNIRNQRENCQRIRMEFRQKEEFENDLEEFLFSHVIHRRQNRYHENSTSSTESSEMINDVDRITTESHQNPEQPEKNFIWEEFFEKFQKENLEWKSKSFDFGSLEFKDLFR</sequence>
<dbReference type="KEGG" id="dpte:113792695"/>
<name>A0A6P6XYP0_DERPT</name>
<dbReference type="OrthoDB" id="267381at2759"/>
<evidence type="ECO:0000256" key="4">
    <source>
        <dbReference type="ARBA" id="ARBA00022527"/>
    </source>
</evidence>
<dbReference type="Pfam" id="PF00069">
    <property type="entry name" value="Pkinase"/>
    <property type="match status" value="1"/>
</dbReference>
<dbReference type="InterPro" id="IPR000719">
    <property type="entry name" value="Prot_kinase_dom"/>
</dbReference>
<keyword evidence="6" id="KW-0547">Nucleotide-binding</keyword>
<evidence type="ECO:0000256" key="2">
    <source>
        <dbReference type="ARBA" id="ARBA00012442"/>
    </source>
</evidence>
<dbReference type="GO" id="GO:0008385">
    <property type="term" value="C:IkappaB kinase complex"/>
    <property type="evidence" value="ECO:0007669"/>
    <property type="project" value="TreeGrafter"/>
</dbReference>
<dbReference type="SUPFAM" id="SSF54236">
    <property type="entry name" value="Ubiquitin-like"/>
    <property type="match status" value="1"/>
</dbReference>
<evidence type="ECO:0000256" key="1">
    <source>
        <dbReference type="ARBA" id="ARBA00004496"/>
    </source>
</evidence>
<dbReference type="CTD" id="44432"/>
<dbReference type="PROSITE" id="PS00108">
    <property type="entry name" value="PROTEIN_KINASE_ST"/>
    <property type="match status" value="1"/>
</dbReference>
<dbReference type="FunCoup" id="A0A6P6XYP0">
    <property type="interactions" value="142"/>
</dbReference>
<dbReference type="InterPro" id="IPR051180">
    <property type="entry name" value="IKK"/>
</dbReference>
<keyword evidence="4" id="KW-0723">Serine/threonine-protein kinase</keyword>
<dbReference type="GO" id="GO:0033209">
    <property type="term" value="P:tumor necrosis factor-mediated signaling pathway"/>
    <property type="evidence" value="ECO:0007669"/>
    <property type="project" value="TreeGrafter"/>
</dbReference>
<dbReference type="InParanoid" id="A0A6P6XYP0"/>
<dbReference type="Gene3D" id="1.20.1270.250">
    <property type="match status" value="1"/>
</dbReference>
<dbReference type="PROSITE" id="PS50011">
    <property type="entry name" value="PROTEIN_KINASE_DOM"/>
    <property type="match status" value="1"/>
</dbReference>
<dbReference type="InterPro" id="IPR046375">
    <property type="entry name" value="IKBKB_SDD_sf"/>
</dbReference>
<evidence type="ECO:0000256" key="3">
    <source>
        <dbReference type="ARBA" id="ARBA00022490"/>
    </source>
</evidence>
<dbReference type="PANTHER" id="PTHR22969:SF17">
    <property type="entry name" value="INHIBITOR OF NUCLEAR FACTOR KAPPA-B KINASE SUBUNIT BETA"/>
    <property type="match status" value="1"/>
</dbReference>
<dbReference type="GO" id="GO:0045944">
    <property type="term" value="P:positive regulation of transcription by RNA polymerase II"/>
    <property type="evidence" value="ECO:0007669"/>
    <property type="project" value="TreeGrafter"/>
</dbReference>